<organism evidence="11 12">
    <name type="scientific">Nannospalax galili</name>
    <name type="common">Northern Israeli blind subterranean mole rat</name>
    <name type="synonym">Spalax galili</name>
    <dbReference type="NCBI Taxonomy" id="1026970"/>
    <lineage>
        <taxon>Eukaryota</taxon>
        <taxon>Metazoa</taxon>
        <taxon>Chordata</taxon>
        <taxon>Craniata</taxon>
        <taxon>Vertebrata</taxon>
        <taxon>Euteleostomi</taxon>
        <taxon>Mammalia</taxon>
        <taxon>Eutheria</taxon>
        <taxon>Euarchontoglires</taxon>
        <taxon>Glires</taxon>
        <taxon>Rodentia</taxon>
        <taxon>Myomorpha</taxon>
        <taxon>Muroidea</taxon>
        <taxon>Spalacidae</taxon>
        <taxon>Spalacinae</taxon>
        <taxon>Nannospalax</taxon>
    </lineage>
</organism>
<evidence type="ECO:0000256" key="6">
    <source>
        <dbReference type="ARBA" id="ARBA00022801"/>
    </source>
</evidence>
<evidence type="ECO:0000256" key="3">
    <source>
        <dbReference type="ARBA" id="ARBA00005109"/>
    </source>
</evidence>
<dbReference type="InterPro" id="IPR032259">
    <property type="entry name" value="HIBYL-CoA-H"/>
</dbReference>
<comment type="function">
    <text evidence="8">Hydrolyzes 3-hydroxyisobutyryl-CoA (HIBYL-CoA), a saline catabolite. Has high activity toward isobutyryl-CoA. Could be an isobutyryl-CoA dehydrogenase that functions in valine catabolism. Also hydrolyzes 3-hydroxypropanoyl-CoA.</text>
</comment>
<dbReference type="GO" id="GO:0005739">
    <property type="term" value="C:mitochondrion"/>
    <property type="evidence" value="ECO:0007669"/>
    <property type="project" value="UniProtKB-SubCell"/>
</dbReference>
<proteinExistence type="inferred from homology"/>
<comment type="pathway">
    <text evidence="3 9">Amino-acid degradation; L-valine degradation.</text>
</comment>
<dbReference type="Gene3D" id="3.90.226.10">
    <property type="entry name" value="2-enoyl-CoA Hydratase, Chain A, domain 1"/>
    <property type="match status" value="1"/>
</dbReference>
<evidence type="ECO:0000256" key="7">
    <source>
        <dbReference type="ARBA" id="ARBA00023128"/>
    </source>
</evidence>
<dbReference type="InterPro" id="IPR029045">
    <property type="entry name" value="ClpP/crotonase-like_dom_sf"/>
</dbReference>
<reference evidence="11" key="2">
    <citation type="submission" date="2025-09" db="UniProtKB">
        <authorList>
            <consortium name="Ensembl"/>
        </authorList>
    </citation>
    <scope>IDENTIFICATION</scope>
</reference>
<dbReference type="UniPathway" id="UPA00362"/>
<keyword evidence="6 9" id="KW-0378">Hydrolase</keyword>
<dbReference type="Pfam" id="PF16113">
    <property type="entry name" value="ECH_2"/>
    <property type="match status" value="1"/>
</dbReference>
<dbReference type="NCBIfam" id="NF004127">
    <property type="entry name" value="PRK05617.1"/>
    <property type="match status" value="1"/>
</dbReference>
<dbReference type="Ensembl" id="ENSNGAT00000018095.1">
    <property type="protein sequence ID" value="ENSNGAP00000012534.1"/>
    <property type="gene ID" value="ENSNGAG00000014329.1"/>
</dbReference>
<dbReference type="GO" id="GO:0006574">
    <property type="term" value="P:L-valine catabolic process"/>
    <property type="evidence" value="ECO:0007669"/>
    <property type="project" value="UniProtKB-UniRule"/>
</dbReference>
<keyword evidence="12" id="KW-1185">Reference proteome</keyword>
<dbReference type="InterPro" id="IPR045004">
    <property type="entry name" value="ECH_dom"/>
</dbReference>
<evidence type="ECO:0000259" key="10">
    <source>
        <dbReference type="Pfam" id="PF16113"/>
    </source>
</evidence>
<protein>
    <recommendedName>
        <fullName evidence="9">3-hydroxyisobutyryl-CoA hydrolase</fullName>
        <shortName evidence="9">HIB-CoA hydrolase</shortName>
        <shortName evidence="9">HIBYL-CoA-H</shortName>
        <ecNumber evidence="9">3.1.2.4</ecNumber>
    </recommendedName>
    <alternativeName>
        <fullName evidence="9">3-hydroxyisobutyryl-coenzyme A hydrolase</fullName>
    </alternativeName>
</protein>
<evidence type="ECO:0000256" key="9">
    <source>
        <dbReference type="RuleBase" id="RU369070"/>
    </source>
</evidence>
<dbReference type="FunFam" id="3.90.226.10:FF:000026">
    <property type="entry name" value="3-hydroxyisobutyryl-CoA hydrolase, mitochondrial"/>
    <property type="match status" value="1"/>
</dbReference>
<evidence type="ECO:0000256" key="2">
    <source>
        <dbReference type="ARBA" id="ARBA00004173"/>
    </source>
</evidence>
<keyword evidence="5" id="KW-0101">Branched-chain amino acid catabolism</keyword>
<comment type="subcellular location">
    <subcellularLocation>
        <location evidence="2 9">Mitochondrion</location>
    </subcellularLocation>
</comment>
<accession>A0A8C6R3K4</accession>
<dbReference type="EC" id="3.1.2.4" evidence="9"/>
<dbReference type="PANTHER" id="PTHR43176:SF3">
    <property type="entry name" value="3-HYDROXYISOBUTYRYL-COA HYDROLASE, MITOCHONDRIAL"/>
    <property type="match status" value="1"/>
</dbReference>
<dbReference type="GO" id="GO:0003860">
    <property type="term" value="F:3-hydroxyisobutyryl-CoA hydrolase activity"/>
    <property type="evidence" value="ECO:0007669"/>
    <property type="project" value="UniProtKB-UniRule"/>
</dbReference>
<dbReference type="PANTHER" id="PTHR43176">
    <property type="entry name" value="3-HYDROXYISOBUTYRYL-COA HYDROLASE-RELATED"/>
    <property type="match status" value="1"/>
</dbReference>
<comment type="catalytic activity">
    <reaction evidence="1 9">
        <text>3-hydroxy-2-methylpropanoyl-CoA + H2O = 3-hydroxy-2-methylpropanoate + CoA + H(+)</text>
        <dbReference type="Rhea" id="RHEA:20888"/>
        <dbReference type="ChEBI" id="CHEBI:11805"/>
        <dbReference type="ChEBI" id="CHEBI:15377"/>
        <dbReference type="ChEBI" id="CHEBI:15378"/>
        <dbReference type="ChEBI" id="CHEBI:57287"/>
        <dbReference type="ChEBI" id="CHEBI:57340"/>
        <dbReference type="EC" id="3.1.2.4"/>
    </reaction>
</comment>
<evidence type="ECO:0000256" key="8">
    <source>
        <dbReference type="ARBA" id="ARBA00024871"/>
    </source>
</evidence>
<dbReference type="GeneTree" id="ENSGT00890000139491"/>
<comment type="similarity">
    <text evidence="4 9">Belongs to the enoyl-CoA hydratase/isomerase family.</text>
</comment>
<dbReference type="AlphaFoldDB" id="A0A8C6R3K4"/>
<evidence type="ECO:0000313" key="11">
    <source>
        <dbReference type="Ensembl" id="ENSNGAP00000012534.1"/>
    </source>
</evidence>
<dbReference type="SUPFAM" id="SSF52096">
    <property type="entry name" value="ClpP/crotonase"/>
    <property type="match status" value="1"/>
</dbReference>
<dbReference type="CDD" id="cd06558">
    <property type="entry name" value="crotonase-like"/>
    <property type="match status" value="1"/>
</dbReference>
<evidence type="ECO:0000256" key="1">
    <source>
        <dbReference type="ARBA" id="ARBA00001709"/>
    </source>
</evidence>
<feature type="domain" description="Enoyl-CoA hydratase/isomerase" evidence="10">
    <location>
        <begin position="36"/>
        <end position="365"/>
    </location>
</feature>
<dbReference type="Proteomes" id="UP000694381">
    <property type="component" value="Unassembled WGS sequence"/>
</dbReference>
<sequence length="375" mass="41694">RGQGSKSVSSSLLTQRMSAHIDAAGEVLLERKGCAGVITMNRPKHLNALTLSMIRQIYPQLKKWEQDPETFLIIIKGSGGKAFCAGGDIKAISEAKKAKQNLSQDFFREEYILNNAIASCQKPYVALIDGITMGGGVGVSVHGRFRVATERSLFAMPETGIGLFPDVGGGYFLPRLQGKLGYFLALTGFRLKGRDMHTAGIATHFVDSEKLHMLEEDLLSLKSPSEENIADVLEAYHAESMMDRGKSFILEEHMDKINRCFSANTVEQIIENLRQDGSPFAIEQLKVINRMSPTSLKITLRQLMEGSSKTLQEVLTMEYRLTQACMGGHDFHEGVRAVLIDKDQSPKWKPADLKEVTDEDLNRYFKSLGSNDLKF</sequence>
<gene>
    <name evidence="11" type="primary">Hibch</name>
</gene>
<evidence type="ECO:0000313" key="12">
    <source>
        <dbReference type="Proteomes" id="UP000694381"/>
    </source>
</evidence>
<name>A0A8C6R3K4_NANGA</name>
<evidence type="ECO:0000256" key="5">
    <source>
        <dbReference type="ARBA" id="ARBA00022456"/>
    </source>
</evidence>
<evidence type="ECO:0000256" key="4">
    <source>
        <dbReference type="ARBA" id="ARBA00005254"/>
    </source>
</evidence>
<keyword evidence="7 9" id="KW-0496">Mitochondrion</keyword>
<reference evidence="11" key="1">
    <citation type="submission" date="2025-08" db="UniProtKB">
        <authorList>
            <consortium name="Ensembl"/>
        </authorList>
    </citation>
    <scope>IDENTIFICATION</scope>
</reference>